<proteinExistence type="predicted"/>
<name>A0ABY0QH93_9BRAD</name>
<protein>
    <submittedName>
        <fullName evidence="2">Uncharacterized protein</fullName>
    </submittedName>
</protein>
<evidence type="ECO:0000256" key="1">
    <source>
        <dbReference type="SAM" id="SignalP"/>
    </source>
</evidence>
<feature type="chain" id="PRO_5047271408" evidence="1">
    <location>
        <begin position="21"/>
        <end position="173"/>
    </location>
</feature>
<reference evidence="2 3" key="1">
    <citation type="submission" date="2016-10" db="EMBL/GenBank/DDBJ databases">
        <authorList>
            <person name="Varghese N."/>
            <person name="Submissions S."/>
        </authorList>
    </citation>
    <scope>NUCLEOTIDE SEQUENCE [LARGE SCALE GENOMIC DNA]</scope>
    <source>
        <strain evidence="2 3">GAS524</strain>
    </source>
</reference>
<feature type="signal peptide" evidence="1">
    <location>
        <begin position="1"/>
        <end position="20"/>
    </location>
</feature>
<evidence type="ECO:0000313" key="2">
    <source>
        <dbReference type="EMBL" id="SDK42606.1"/>
    </source>
</evidence>
<dbReference type="EMBL" id="LT629693">
    <property type="protein sequence ID" value="SDK42606.1"/>
    <property type="molecule type" value="Genomic_DNA"/>
</dbReference>
<accession>A0ABY0QH93</accession>
<dbReference type="RefSeq" id="WP_157793782.1">
    <property type="nucleotide sequence ID" value="NZ_LT629693.1"/>
</dbReference>
<gene>
    <name evidence="2" type="ORF">SAMN05444163_8081</name>
</gene>
<dbReference type="Proteomes" id="UP000198803">
    <property type="component" value="Chromosome I"/>
</dbReference>
<keyword evidence="3" id="KW-1185">Reference proteome</keyword>
<sequence length="173" mass="18922">MKIIGISAAMAVAWAATAQANAFDDCVLKNMQGATSDVAAKSIKVACIRKSSVTLTDDDLKGLKVSNGFYGTFGMMRTPGFTAEVKNNTGFIVTEITFAITIGDGPAEMYRVDNFNYQEPGVIYTGPAPDPTFDMRIDPLKSKKFQFEMDRREIEKKKKWGWSLVGAKGIVSQ</sequence>
<evidence type="ECO:0000313" key="3">
    <source>
        <dbReference type="Proteomes" id="UP000198803"/>
    </source>
</evidence>
<organism evidence="2 3">
    <name type="scientific">Bradyrhizobium ottawaense</name>
    <dbReference type="NCBI Taxonomy" id="931866"/>
    <lineage>
        <taxon>Bacteria</taxon>
        <taxon>Pseudomonadati</taxon>
        <taxon>Pseudomonadota</taxon>
        <taxon>Alphaproteobacteria</taxon>
        <taxon>Hyphomicrobiales</taxon>
        <taxon>Nitrobacteraceae</taxon>
        <taxon>Bradyrhizobium</taxon>
    </lineage>
</organism>
<keyword evidence="1" id="KW-0732">Signal</keyword>